<comment type="caution">
    <text evidence="2">The sequence shown here is derived from an EMBL/GenBank/DDBJ whole genome shotgun (WGS) entry which is preliminary data.</text>
</comment>
<dbReference type="EMBL" id="JAGTJS010000013">
    <property type="protein sequence ID" value="KAH7249406.1"/>
    <property type="molecule type" value="Genomic_DNA"/>
</dbReference>
<dbReference type="AlphaFoldDB" id="A0A9P9H1M9"/>
<organism evidence="2 3">
    <name type="scientific">Fusarium solani</name>
    <name type="common">Filamentous fungus</name>
    <dbReference type="NCBI Taxonomy" id="169388"/>
    <lineage>
        <taxon>Eukaryota</taxon>
        <taxon>Fungi</taxon>
        <taxon>Dikarya</taxon>
        <taxon>Ascomycota</taxon>
        <taxon>Pezizomycotina</taxon>
        <taxon>Sordariomycetes</taxon>
        <taxon>Hypocreomycetidae</taxon>
        <taxon>Hypocreales</taxon>
        <taxon>Nectriaceae</taxon>
        <taxon>Fusarium</taxon>
        <taxon>Fusarium solani species complex</taxon>
    </lineage>
</organism>
<reference evidence="2" key="1">
    <citation type="journal article" date="2021" name="Nat. Commun.">
        <title>Genetic determinants of endophytism in the Arabidopsis root mycobiome.</title>
        <authorList>
            <person name="Mesny F."/>
            <person name="Miyauchi S."/>
            <person name="Thiergart T."/>
            <person name="Pickel B."/>
            <person name="Atanasova L."/>
            <person name="Karlsson M."/>
            <person name="Huettel B."/>
            <person name="Barry K.W."/>
            <person name="Haridas S."/>
            <person name="Chen C."/>
            <person name="Bauer D."/>
            <person name="Andreopoulos W."/>
            <person name="Pangilinan J."/>
            <person name="LaButti K."/>
            <person name="Riley R."/>
            <person name="Lipzen A."/>
            <person name="Clum A."/>
            <person name="Drula E."/>
            <person name="Henrissat B."/>
            <person name="Kohler A."/>
            <person name="Grigoriev I.V."/>
            <person name="Martin F.M."/>
            <person name="Hacquard S."/>
        </authorList>
    </citation>
    <scope>NUCLEOTIDE SEQUENCE</scope>
    <source>
        <strain evidence="2">FSSC 5 MPI-SDFR-AT-0091</strain>
    </source>
</reference>
<evidence type="ECO:0000256" key="1">
    <source>
        <dbReference type="SAM" id="SignalP"/>
    </source>
</evidence>
<keyword evidence="3" id="KW-1185">Reference proteome</keyword>
<gene>
    <name evidence="2" type="ORF">B0J15DRAFT_56198</name>
</gene>
<protein>
    <submittedName>
        <fullName evidence="2">Uncharacterized protein</fullName>
    </submittedName>
</protein>
<dbReference type="Proteomes" id="UP000736672">
    <property type="component" value="Unassembled WGS sequence"/>
</dbReference>
<accession>A0A9P9H1M9</accession>
<sequence length="102" mass="11338">MTLWVLFLILTLSQVSSRGANSGFQDVFSGKGLTGDGLDQGRNKFRRAITSFTRMRVARQRGPLFKPRNVGSRINMGTKNGSFVLCKVHVVMPGIIPRRSNK</sequence>
<name>A0A9P9H1M9_FUSSL</name>
<evidence type="ECO:0000313" key="3">
    <source>
        <dbReference type="Proteomes" id="UP000736672"/>
    </source>
</evidence>
<feature type="signal peptide" evidence="1">
    <location>
        <begin position="1"/>
        <end position="17"/>
    </location>
</feature>
<evidence type="ECO:0000313" key="2">
    <source>
        <dbReference type="EMBL" id="KAH7249406.1"/>
    </source>
</evidence>
<proteinExistence type="predicted"/>
<feature type="chain" id="PRO_5040367452" evidence="1">
    <location>
        <begin position="18"/>
        <end position="102"/>
    </location>
</feature>
<keyword evidence="1" id="KW-0732">Signal</keyword>